<dbReference type="Proteomes" id="UP001396334">
    <property type="component" value="Unassembled WGS sequence"/>
</dbReference>
<organism evidence="1 2">
    <name type="scientific">Hibiscus sabdariffa</name>
    <name type="common">roselle</name>
    <dbReference type="NCBI Taxonomy" id="183260"/>
    <lineage>
        <taxon>Eukaryota</taxon>
        <taxon>Viridiplantae</taxon>
        <taxon>Streptophyta</taxon>
        <taxon>Embryophyta</taxon>
        <taxon>Tracheophyta</taxon>
        <taxon>Spermatophyta</taxon>
        <taxon>Magnoliopsida</taxon>
        <taxon>eudicotyledons</taxon>
        <taxon>Gunneridae</taxon>
        <taxon>Pentapetalae</taxon>
        <taxon>rosids</taxon>
        <taxon>malvids</taxon>
        <taxon>Malvales</taxon>
        <taxon>Malvaceae</taxon>
        <taxon>Malvoideae</taxon>
        <taxon>Hibiscus</taxon>
    </lineage>
</organism>
<proteinExistence type="predicted"/>
<evidence type="ECO:0000313" key="1">
    <source>
        <dbReference type="EMBL" id="KAK9000903.1"/>
    </source>
</evidence>
<name>A0ABR2QJP4_9ROSI</name>
<keyword evidence="2" id="KW-1185">Reference proteome</keyword>
<comment type="caution">
    <text evidence="1">The sequence shown here is derived from an EMBL/GenBank/DDBJ whole genome shotgun (WGS) entry which is preliminary data.</text>
</comment>
<sequence>MEFYAHNAGGDDSITVRGRGVPANSATINNLLDLPNNNPSIYELINILEEEDFNTIKDQLCKQDSEWNIKGKNLGTISRPHLQPEAKFMEHVCKAKLDADVPQSSR</sequence>
<dbReference type="EMBL" id="JBBPBN010000037">
    <property type="protein sequence ID" value="KAK9000903.1"/>
    <property type="molecule type" value="Genomic_DNA"/>
</dbReference>
<accession>A0ABR2QJP4</accession>
<gene>
    <name evidence="1" type="ORF">V6N11_081384</name>
</gene>
<evidence type="ECO:0000313" key="2">
    <source>
        <dbReference type="Proteomes" id="UP001396334"/>
    </source>
</evidence>
<protein>
    <submittedName>
        <fullName evidence="1">Uncharacterized protein</fullName>
    </submittedName>
</protein>
<reference evidence="1 2" key="1">
    <citation type="journal article" date="2024" name="G3 (Bethesda)">
        <title>Genome assembly of Hibiscus sabdariffa L. provides insights into metabolisms of medicinal natural products.</title>
        <authorList>
            <person name="Kim T."/>
        </authorList>
    </citation>
    <scope>NUCLEOTIDE SEQUENCE [LARGE SCALE GENOMIC DNA]</scope>
    <source>
        <strain evidence="1">TK-2024</strain>
        <tissue evidence="1">Old leaves</tissue>
    </source>
</reference>